<dbReference type="EMBL" id="DXCM01000031">
    <property type="protein sequence ID" value="HIY92237.1"/>
    <property type="molecule type" value="Genomic_DNA"/>
</dbReference>
<dbReference type="InterPro" id="IPR021560">
    <property type="entry name" value="DUF3021"/>
</dbReference>
<feature type="transmembrane region" description="Helical" evidence="1">
    <location>
        <begin position="9"/>
        <end position="30"/>
    </location>
</feature>
<dbReference type="Proteomes" id="UP000824013">
    <property type="component" value="Unassembled WGS sequence"/>
</dbReference>
<gene>
    <name evidence="2" type="ORF">H9820_04755</name>
</gene>
<keyword evidence="1" id="KW-1133">Transmembrane helix</keyword>
<dbReference type="AlphaFoldDB" id="A0A9D2CNB5"/>
<evidence type="ECO:0000313" key="3">
    <source>
        <dbReference type="Proteomes" id="UP000824013"/>
    </source>
</evidence>
<evidence type="ECO:0000256" key="1">
    <source>
        <dbReference type="SAM" id="Phobius"/>
    </source>
</evidence>
<evidence type="ECO:0000313" key="2">
    <source>
        <dbReference type="EMBL" id="HIY92237.1"/>
    </source>
</evidence>
<name>A0A9D2CNB5_9LACO</name>
<feature type="transmembrane region" description="Helical" evidence="1">
    <location>
        <begin position="61"/>
        <end position="81"/>
    </location>
</feature>
<dbReference type="Pfam" id="PF11457">
    <property type="entry name" value="DUF3021"/>
    <property type="match status" value="1"/>
</dbReference>
<comment type="caution">
    <text evidence="2">The sequence shown here is derived from an EMBL/GenBank/DDBJ whole genome shotgun (WGS) entry which is preliminary data.</text>
</comment>
<keyword evidence="1" id="KW-0812">Transmembrane</keyword>
<reference evidence="2" key="2">
    <citation type="submission" date="2021-04" db="EMBL/GenBank/DDBJ databases">
        <authorList>
            <person name="Gilroy R."/>
        </authorList>
    </citation>
    <scope>NUCLEOTIDE SEQUENCE</scope>
    <source>
        <strain evidence="2">3204</strain>
    </source>
</reference>
<protein>
    <submittedName>
        <fullName evidence="2">DUF3021 domain-containing protein</fullName>
    </submittedName>
</protein>
<proteinExistence type="predicted"/>
<sequence length="132" mass="15600">MLRKLFRHGLIGILIGSLTYLAILVIQGTTTVTPQNIISIWLMSLFIGWISMIFEYDWNFWLEIAIHFVVTLTLVISMTAYNGWLDNLSKHSWVNLFRFVIIYLFIWLGIYLNQMIDAKRLTRLVKMRNKKS</sequence>
<accession>A0A9D2CNB5</accession>
<keyword evidence="1" id="KW-0472">Membrane</keyword>
<organism evidence="2 3">
    <name type="scientific">Candidatus Companilactobacillus pullicola</name>
    <dbReference type="NCBI Taxonomy" id="2838523"/>
    <lineage>
        <taxon>Bacteria</taxon>
        <taxon>Bacillati</taxon>
        <taxon>Bacillota</taxon>
        <taxon>Bacilli</taxon>
        <taxon>Lactobacillales</taxon>
        <taxon>Lactobacillaceae</taxon>
        <taxon>Companilactobacillus</taxon>
    </lineage>
</organism>
<feature type="transmembrane region" description="Helical" evidence="1">
    <location>
        <begin position="93"/>
        <end position="113"/>
    </location>
</feature>
<reference evidence="2" key="1">
    <citation type="journal article" date="2021" name="PeerJ">
        <title>Extensive microbial diversity within the chicken gut microbiome revealed by metagenomics and culture.</title>
        <authorList>
            <person name="Gilroy R."/>
            <person name="Ravi A."/>
            <person name="Getino M."/>
            <person name="Pursley I."/>
            <person name="Horton D.L."/>
            <person name="Alikhan N.F."/>
            <person name="Baker D."/>
            <person name="Gharbi K."/>
            <person name="Hall N."/>
            <person name="Watson M."/>
            <person name="Adriaenssens E.M."/>
            <person name="Foster-Nyarko E."/>
            <person name="Jarju S."/>
            <person name="Secka A."/>
            <person name="Antonio M."/>
            <person name="Oren A."/>
            <person name="Chaudhuri R.R."/>
            <person name="La Ragione R."/>
            <person name="Hildebrand F."/>
            <person name="Pallen M.J."/>
        </authorList>
    </citation>
    <scope>NUCLEOTIDE SEQUENCE</scope>
    <source>
        <strain evidence="2">3204</strain>
    </source>
</reference>
<feature type="transmembrane region" description="Helical" evidence="1">
    <location>
        <begin position="36"/>
        <end position="54"/>
    </location>
</feature>